<evidence type="ECO:0000313" key="1">
    <source>
        <dbReference type="EMBL" id="MCM8568894.1"/>
    </source>
</evidence>
<reference evidence="1" key="1">
    <citation type="submission" date="2022-06" db="EMBL/GenBank/DDBJ databases">
        <title>Gramella sediminis sp. nov., isolated from deep-sea sediment of the Indian Ocean.</title>
        <authorList>
            <person name="Yang L."/>
        </authorList>
    </citation>
    <scope>NUCLEOTIDE SEQUENCE</scope>
    <source>
        <strain evidence="1">HMD3159</strain>
    </source>
</reference>
<proteinExistence type="predicted"/>
<accession>A0ABT0YZJ9</accession>
<dbReference type="EMBL" id="JAMSCK010000002">
    <property type="protein sequence ID" value="MCM8568894.1"/>
    <property type="molecule type" value="Genomic_DNA"/>
</dbReference>
<comment type="caution">
    <text evidence="1">The sequence shown here is derived from an EMBL/GenBank/DDBJ whole genome shotgun (WGS) entry which is preliminary data.</text>
</comment>
<keyword evidence="2" id="KW-1185">Reference proteome</keyword>
<evidence type="ECO:0000313" key="2">
    <source>
        <dbReference type="Proteomes" id="UP001155077"/>
    </source>
</evidence>
<name>A0ABT0YZJ9_9FLAO</name>
<protein>
    <submittedName>
        <fullName evidence="1">Uncharacterized protein</fullName>
    </submittedName>
</protein>
<organism evidence="1 2">
    <name type="scientific">Gramella jeungdoensis</name>
    <dbReference type="NCBI Taxonomy" id="708091"/>
    <lineage>
        <taxon>Bacteria</taxon>
        <taxon>Pseudomonadati</taxon>
        <taxon>Bacteroidota</taxon>
        <taxon>Flavobacteriia</taxon>
        <taxon>Flavobacteriales</taxon>
        <taxon>Flavobacteriaceae</taxon>
        <taxon>Christiangramia</taxon>
    </lineage>
</organism>
<gene>
    <name evidence="1" type="ORF">NE848_05865</name>
</gene>
<dbReference type="Proteomes" id="UP001155077">
    <property type="component" value="Unassembled WGS sequence"/>
</dbReference>
<dbReference type="RefSeq" id="WP_252111393.1">
    <property type="nucleotide sequence ID" value="NZ_JAMSCK010000002.1"/>
</dbReference>
<sequence>MKDIQSTQLKFSEVMNYIAEYLRMNDLVIVPKGKAEAERLKEQCLRRKWLTYKEIADSNIWGDIGKAAVKRRITKYLKTGEIESHEINRSKIPHKISRRAWERIGKNYGTL</sequence>